<organism evidence="2 3">
    <name type="scientific">Solanum tuberosum</name>
    <name type="common">Potato</name>
    <dbReference type="NCBI Taxonomy" id="4113"/>
    <lineage>
        <taxon>Eukaryota</taxon>
        <taxon>Viridiplantae</taxon>
        <taxon>Streptophyta</taxon>
        <taxon>Embryophyta</taxon>
        <taxon>Tracheophyta</taxon>
        <taxon>Spermatophyta</taxon>
        <taxon>Magnoliopsida</taxon>
        <taxon>eudicotyledons</taxon>
        <taxon>Gunneridae</taxon>
        <taxon>Pentapetalae</taxon>
        <taxon>asterids</taxon>
        <taxon>lamiids</taxon>
        <taxon>Solanales</taxon>
        <taxon>Solanaceae</taxon>
        <taxon>Solanoideae</taxon>
        <taxon>Solaneae</taxon>
        <taxon>Solanum</taxon>
    </lineage>
</organism>
<comment type="caution">
    <text evidence="2">The sequence shown here is derived from an EMBL/GenBank/DDBJ whole genome shotgun (WGS) entry which is preliminary data.</text>
</comment>
<dbReference type="Proteomes" id="UP000826656">
    <property type="component" value="Unassembled WGS sequence"/>
</dbReference>
<dbReference type="SMART" id="SM00256">
    <property type="entry name" value="FBOX"/>
    <property type="match status" value="1"/>
</dbReference>
<gene>
    <name evidence="2" type="ORF">KY290_005350</name>
</gene>
<evidence type="ECO:0000313" key="3">
    <source>
        <dbReference type="Proteomes" id="UP000826656"/>
    </source>
</evidence>
<dbReference type="Pfam" id="PF00646">
    <property type="entry name" value="F-box"/>
    <property type="match status" value="1"/>
</dbReference>
<dbReference type="EMBL" id="JAIVGD010000002">
    <property type="protein sequence ID" value="KAH0778923.1"/>
    <property type="molecule type" value="Genomic_DNA"/>
</dbReference>
<dbReference type="Gene3D" id="1.20.1280.50">
    <property type="match status" value="1"/>
</dbReference>
<feature type="domain" description="F-box" evidence="1">
    <location>
        <begin position="17"/>
        <end position="57"/>
    </location>
</feature>
<sequence length="331" mass="37805">MNWNGKYKRSASHLSMLLNDCTAEILALTSPLDVCRISLVSKSLKSAADSDSVWERFLPSDYQSIISASLTPVPEFASKKDLYVYLCHHPLLIDAGRKNFSLEKRTGKKCYFVGARDLDIPLVDRPSYWKWTSLPESRFPEVAELKRVWSVDIGGTIRAGVLSPRTSYVAYLVYMFGDEFGFSYRPSEVSVGVSGVKFDKRFAILMPEDEESIYNLPPDLEDRLKKVYEEAVRSNLPSDAEDDDPGLCDDIYLALQHLPLQLLPENVSNRLQLVMRRPKLRDDGWFEIELGEFYTENEDDRIEMNLKELKKCASLKAGLIIEGIEIRPRMD</sequence>
<dbReference type="InterPro" id="IPR025886">
    <property type="entry name" value="PP2-like"/>
</dbReference>
<accession>A0ABQ7WE05</accession>
<dbReference type="SUPFAM" id="SSF81383">
    <property type="entry name" value="F-box domain"/>
    <property type="match status" value="1"/>
</dbReference>
<dbReference type="InterPro" id="IPR036047">
    <property type="entry name" value="F-box-like_dom_sf"/>
</dbReference>
<dbReference type="Pfam" id="PF14299">
    <property type="entry name" value="PP2"/>
    <property type="match status" value="1"/>
</dbReference>
<keyword evidence="3" id="KW-1185">Reference proteome</keyword>
<evidence type="ECO:0000259" key="1">
    <source>
        <dbReference type="SMART" id="SM00256"/>
    </source>
</evidence>
<protein>
    <recommendedName>
        <fullName evidence="1">F-box domain-containing protein</fullName>
    </recommendedName>
</protein>
<dbReference type="CDD" id="cd22162">
    <property type="entry name" value="F-box_AtSKIP3-like"/>
    <property type="match status" value="1"/>
</dbReference>
<name>A0ABQ7WE05_SOLTU</name>
<evidence type="ECO:0000313" key="2">
    <source>
        <dbReference type="EMBL" id="KAH0778923.1"/>
    </source>
</evidence>
<proteinExistence type="predicted"/>
<dbReference type="InterPro" id="IPR001810">
    <property type="entry name" value="F-box_dom"/>
</dbReference>
<reference evidence="2 3" key="1">
    <citation type="journal article" date="2021" name="bioRxiv">
        <title>Chromosome-scale and haplotype-resolved genome assembly of a tetraploid potato cultivar.</title>
        <authorList>
            <person name="Sun H."/>
            <person name="Jiao W.-B."/>
            <person name="Krause K."/>
            <person name="Campoy J.A."/>
            <person name="Goel M."/>
            <person name="Folz-Donahue K."/>
            <person name="Kukat C."/>
            <person name="Huettel B."/>
            <person name="Schneeberger K."/>
        </authorList>
    </citation>
    <scope>NUCLEOTIDE SEQUENCE [LARGE SCALE GENOMIC DNA]</scope>
    <source>
        <strain evidence="2">SolTubOtavaFocal</strain>
        <tissue evidence="2">Leaves</tissue>
    </source>
</reference>
<dbReference type="PANTHER" id="PTHR32278:SF92">
    <property type="entry name" value="F-BOX DOMAIN-CONTAINING PROTEIN"/>
    <property type="match status" value="1"/>
</dbReference>
<dbReference type="PANTHER" id="PTHR32278">
    <property type="entry name" value="F-BOX DOMAIN-CONTAINING PROTEIN"/>
    <property type="match status" value="1"/>
</dbReference>